<dbReference type="InterPro" id="IPR036880">
    <property type="entry name" value="Kunitz_BPTI_sf"/>
</dbReference>
<proteinExistence type="predicted"/>
<feature type="domain" description="BPTI/Kunitz inhibitor" evidence="6">
    <location>
        <begin position="34"/>
        <end position="86"/>
    </location>
</feature>
<reference evidence="7" key="1">
    <citation type="journal article" date="2020" name="bioRxiv">
        <title>Chromosome-level reference genome of the European wasp spider Argiope bruennichi: a resource for studies on range expansion and evolutionary adaptation.</title>
        <authorList>
            <person name="Sheffer M.M."/>
            <person name="Hoppe A."/>
            <person name="Krehenwinkel H."/>
            <person name="Uhl G."/>
            <person name="Kuss A.W."/>
            <person name="Jensen L."/>
            <person name="Jensen C."/>
            <person name="Gillespie R.G."/>
            <person name="Hoff K.J."/>
            <person name="Prost S."/>
        </authorList>
    </citation>
    <scope>NUCLEOTIDE SEQUENCE</scope>
</reference>
<evidence type="ECO:0000256" key="3">
    <source>
        <dbReference type="ARBA" id="ARBA00022900"/>
    </source>
</evidence>
<dbReference type="InterPro" id="IPR050098">
    <property type="entry name" value="TFPI/VKTCI-like"/>
</dbReference>
<dbReference type="GO" id="GO:0004867">
    <property type="term" value="F:serine-type endopeptidase inhibitor activity"/>
    <property type="evidence" value="ECO:0007669"/>
    <property type="project" value="UniProtKB-KW"/>
</dbReference>
<dbReference type="OrthoDB" id="6430840at2759"/>
<keyword evidence="3" id="KW-0722">Serine protease inhibitor</keyword>
<dbReference type="SMART" id="SM00131">
    <property type="entry name" value="KU"/>
    <property type="match status" value="1"/>
</dbReference>
<protein>
    <submittedName>
        <fullName evidence="7">BPTI/Kunitz domain-containing protein like</fullName>
    </submittedName>
</protein>
<name>A0A8T0ESU5_ARGBR</name>
<dbReference type="Gene3D" id="4.10.410.10">
    <property type="entry name" value="Pancreatic trypsin inhibitor Kunitz domain"/>
    <property type="match status" value="1"/>
</dbReference>
<dbReference type="CDD" id="cd00109">
    <property type="entry name" value="Kunitz-type"/>
    <property type="match status" value="1"/>
</dbReference>
<accession>A0A8T0ESU5</accession>
<dbReference type="SUPFAM" id="SSF57362">
    <property type="entry name" value="BPTI-like"/>
    <property type="match status" value="1"/>
</dbReference>
<dbReference type="PROSITE" id="PS50279">
    <property type="entry name" value="BPTI_KUNITZ_2"/>
    <property type="match status" value="1"/>
</dbReference>
<gene>
    <name evidence="7" type="ORF">HNY73_015624</name>
</gene>
<comment type="caution">
    <text evidence="7">The sequence shown here is derived from an EMBL/GenBank/DDBJ whole genome shotgun (WGS) entry which is preliminary data.</text>
</comment>
<keyword evidence="4" id="KW-1015">Disulfide bond</keyword>
<feature type="chain" id="PRO_5035715313" evidence="5">
    <location>
        <begin position="20"/>
        <end position="98"/>
    </location>
</feature>
<organism evidence="7 8">
    <name type="scientific">Argiope bruennichi</name>
    <name type="common">Wasp spider</name>
    <name type="synonym">Aranea bruennichi</name>
    <dbReference type="NCBI Taxonomy" id="94029"/>
    <lineage>
        <taxon>Eukaryota</taxon>
        <taxon>Metazoa</taxon>
        <taxon>Ecdysozoa</taxon>
        <taxon>Arthropoda</taxon>
        <taxon>Chelicerata</taxon>
        <taxon>Arachnida</taxon>
        <taxon>Araneae</taxon>
        <taxon>Araneomorphae</taxon>
        <taxon>Entelegynae</taxon>
        <taxon>Araneoidea</taxon>
        <taxon>Araneidae</taxon>
        <taxon>Argiope</taxon>
    </lineage>
</organism>
<keyword evidence="8" id="KW-1185">Reference proteome</keyword>
<dbReference type="Proteomes" id="UP000807504">
    <property type="component" value="Unassembled WGS sequence"/>
</dbReference>
<evidence type="ECO:0000256" key="5">
    <source>
        <dbReference type="SAM" id="SignalP"/>
    </source>
</evidence>
<evidence type="ECO:0000313" key="8">
    <source>
        <dbReference type="Proteomes" id="UP000807504"/>
    </source>
</evidence>
<reference evidence="7" key="2">
    <citation type="submission" date="2020-06" db="EMBL/GenBank/DDBJ databases">
        <authorList>
            <person name="Sheffer M."/>
        </authorList>
    </citation>
    <scope>NUCLEOTIDE SEQUENCE</scope>
</reference>
<evidence type="ECO:0000259" key="6">
    <source>
        <dbReference type="PROSITE" id="PS50279"/>
    </source>
</evidence>
<evidence type="ECO:0000256" key="1">
    <source>
        <dbReference type="ARBA" id="ARBA00022690"/>
    </source>
</evidence>
<evidence type="ECO:0000256" key="4">
    <source>
        <dbReference type="ARBA" id="ARBA00023157"/>
    </source>
</evidence>
<dbReference type="InterPro" id="IPR002223">
    <property type="entry name" value="Kunitz_BPTI"/>
</dbReference>
<dbReference type="PANTHER" id="PTHR10083:SF374">
    <property type="entry name" value="BPTI_KUNITZ INHIBITOR DOMAIN-CONTAINING PROTEIN"/>
    <property type="match status" value="1"/>
</dbReference>
<dbReference type="PANTHER" id="PTHR10083">
    <property type="entry name" value="KUNITZ-TYPE PROTEASE INHIBITOR-RELATED"/>
    <property type="match status" value="1"/>
</dbReference>
<dbReference type="EMBL" id="JABXBU010002072">
    <property type="protein sequence ID" value="KAF8778950.1"/>
    <property type="molecule type" value="Genomic_DNA"/>
</dbReference>
<sequence>MISILLLLLFSYPATFICSEDEESSDPNFDPEACNLKSDYGNGTCSTAVPRWHYDNSTQTCHPFVYSGSGGNGNNFKTFDMCYIRCFLVPNKTRDGKE</sequence>
<evidence type="ECO:0000256" key="2">
    <source>
        <dbReference type="ARBA" id="ARBA00022729"/>
    </source>
</evidence>
<dbReference type="AlphaFoldDB" id="A0A8T0ESU5"/>
<keyword evidence="1" id="KW-0646">Protease inhibitor</keyword>
<keyword evidence="2 5" id="KW-0732">Signal</keyword>
<evidence type="ECO:0000313" key="7">
    <source>
        <dbReference type="EMBL" id="KAF8778950.1"/>
    </source>
</evidence>
<dbReference type="Pfam" id="PF00014">
    <property type="entry name" value="Kunitz_BPTI"/>
    <property type="match status" value="1"/>
</dbReference>
<feature type="signal peptide" evidence="5">
    <location>
        <begin position="1"/>
        <end position="19"/>
    </location>
</feature>